<sequence>MSKLTSDLLQVWLEQISETTIPRTSCGPEHILKGFSLATCKQQRRRQQAGERPSIWCHGIQSHADSAKPTRRVTSAAAGFTRCLESCREKQQRSPDSKHLPSVTQQGRNERAVTAFEPRGASLPSGGYLSIQSKQEQQLAPASVSQARFDISRLQPRGSPALRYLDEDSDAEEVNSPRFPKASSVLTNSDDEWLPEDEEVLDREKGGSGVARATRLPPLPFLPRPSLVPELSLLTDGSPMSRQLAKAGENWRVLSDARVPFLSDQTLRDLSNRIGYTFKNPLLVQSLAFVVMPEADELGIPLCGNEDLVPRGHQALVHALTPLLREHFAWTKASDTPATPGAIAECVALPPRLWKFSWQLGLPRMAIYKSPLTQEQIGKLFTALLSAAYLDGSQEAVDGIVYHILDWPNRKLSFKCEDLFDLKPDTWFAGEGAWVKPDYLSGAYLPDKYIYSKNGGPPQLNPDYPKFLKAMEARAQGGEQHPVIEDIPQYDFITTREQGAASADAQCHVSLPKGASAPLFKNDAERVDEATEH</sequence>
<proteinExistence type="predicted"/>
<evidence type="ECO:0000313" key="2">
    <source>
        <dbReference type="EMBL" id="KAK9809679.1"/>
    </source>
</evidence>
<gene>
    <name evidence="2" type="ORF">WJX73_004423</name>
</gene>
<organism evidence="2 3">
    <name type="scientific">Symbiochloris irregularis</name>
    <dbReference type="NCBI Taxonomy" id="706552"/>
    <lineage>
        <taxon>Eukaryota</taxon>
        <taxon>Viridiplantae</taxon>
        <taxon>Chlorophyta</taxon>
        <taxon>core chlorophytes</taxon>
        <taxon>Trebouxiophyceae</taxon>
        <taxon>Trebouxiales</taxon>
        <taxon>Trebouxiaceae</taxon>
        <taxon>Symbiochloris</taxon>
    </lineage>
</organism>
<comment type="caution">
    <text evidence="2">The sequence shown here is derived from an EMBL/GenBank/DDBJ whole genome shotgun (WGS) entry which is preliminary data.</text>
</comment>
<evidence type="ECO:0000313" key="3">
    <source>
        <dbReference type="Proteomes" id="UP001465755"/>
    </source>
</evidence>
<dbReference type="AlphaFoldDB" id="A0AAW1PJC3"/>
<dbReference type="EMBL" id="JALJOQ010000017">
    <property type="protein sequence ID" value="KAK9809679.1"/>
    <property type="molecule type" value="Genomic_DNA"/>
</dbReference>
<feature type="compositionally biased region" description="Basic and acidic residues" evidence="1">
    <location>
        <begin position="88"/>
        <end position="99"/>
    </location>
</feature>
<dbReference type="Proteomes" id="UP001465755">
    <property type="component" value="Unassembled WGS sequence"/>
</dbReference>
<name>A0AAW1PJC3_9CHLO</name>
<feature type="region of interest" description="Disordered" evidence="1">
    <location>
        <begin position="168"/>
        <end position="193"/>
    </location>
</feature>
<keyword evidence="3" id="KW-1185">Reference proteome</keyword>
<reference evidence="2 3" key="1">
    <citation type="journal article" date="2024" name="Nat. Commun.">
        <title>Phylogenomics reveals the evolutionary origins of lichenization in chlorophyte algae.</title>
        <authorList>
            <person name="Puginier C."/>
            <person name="Libourel C."/>
            <person name="Otte J."/>
            <person name="Skaloud P."/>
            <person name="Haon M."/>
            <person name="Grisel S."/>
            <person name="Petersen M."/>
            <person name="Berrin J.G."/>
            <person name="Delaux P.M."/>
            <person name="Dal Grande F."/>
            <person name="Keller J."/>
        </authorList>
    </citation>
    <scope>NUCLEOTIDE SEQUENCE [LARGE SCALE GENOMIC DNA]</scope>
    <source>
        <strain evidence="2 3">SAG 2036</strain>
    </source>
</reference>
<feature type="region of interest" description="Disordered" evidence="1">
    <location>
        <begin position="88"/>
        <end position="121"/>
    </location>
</feature>
<accession>A0AAW1PJC3</accession>
<protein>
    <submittedName>
        <fullName evidence="2">Uncharacterized protein</fullName>
    </submittedName>
</protein>
<evidence type="ECO:0000256" key="1">
    <source>
        <dbReference type="SAM" id="MobiDB-lite"/>
    </source>
</evidence>